<evidence type="ECO:0000256" key="1">
    <source>
        <dbReference type="SAM" id="MobiDB-lite"/>
    </source>
</evidence>
<name>A0A6G0J9C3_LARCR</name>
<organism evidence="2 3">
    <name type="scientific">Larimichthys crocea</name>
    <name type="common">Large yellow croaker</name>
    <name type="synonym">Pseudosciaena crocea</name>
    <dbReference type="NCBI Taxonomy" id="215358"/>
    <lineage>
        <taxon>Eukaryota</taxon>
        <taxon>Metazoa</taxon>
        <taxon>Chordata</taxon>
        <taxon>Craniata</taxon>
        <taxon>Vertebrata</taxon>
        <taxon>Euteleostomi</taxon>
        <taxon>Actinopterygii</taxon>
        <taxon>Neopterygii</taxon>
        <taxon>Teleostei</taxon>
        <taxon>Neoteleostei</taxon>
        <taxon>Acanthomorphata</taxon>
        <taxon>Eupercaria</taxon>
        <taxon>Sciaenidae</taxon>
        <taxon>Larimichthys</taxon>
    </lineage>
</organism>
<sequence>MNSKQSEGVHCSRQCNQAESAITQKVDLTTGHLVKLKTRHLHCTYSLGNITPISCDWLSGELAPYKRQSDSVEDTIDWHHLLHRHPSSSPVVFPSQKPFPSHGFIKYSIPQPPGRQSVEVYYPYDFSQQRIMTNMPPMTNVPQMPNVLPFDYPQQNIPQQIPNIPSFDANPIPSQDPLQPLQQDQPAQTSQVPPKV</sequence>
<reference evidence="2 3" key="1">
    <citation type="submission" date="2019-07" db="EMBL/GenBank/DDBJ databases">
        <title>Chromosome genome assembly for large yellow croaker.</title>
        <authorList>
            <person name="Xiao S."/>
        </authorList>
    </citation>
    <scope>NUCLEOTIDE SEQUENCE [LARGE SCALE GENOMIC DNA]</scope>
    <source>
        <strain evidence="2">JMULYC20181020</strain>
        <tissue evidence="2">Muscle</tissue>
    </source>
</reference>
<protein>
    <submittedName>
        <fullName evidence="2">Uncharacterized protein</fullName>
    </submittedName>
</protein>
<feature type="compositionally biased region" description="Low complexity" evidence="1">
    <location>
        <begin position="153"/>
        <end position="196"/>
    </location>
</feature>
<dbReference type="EMBL" id="REGW02000001">
    <property type="protein sequence ID" value="KAE8300197.1"/>
    <property type="molecule type" value="Genomic_DNA"/>
</dbReference>
<evidence type="ECO:0000313" key="3">
    <source>
        <dbReference type="Proteomes" id="UP000424527"/>
    </source>
</evidence>
<dbReference type="Proteomes" id="UP000424527">
    <property type="component" value="Unassembled WGS sequence"/>
</dbReference>
<comment type="caution">
    <text evidence="2">The sequence shown here is derived from an EMBL/GenBank/DDBJ whole genome shotgun (WGS) entry which is preliminary data.</text>
</comment>
<gene>
    <name evidence="2" type="ORF">D5F01_LYC00333</name>
</gene>
<accession>A0A6G0J9C3</accession>
<dbReference type="AlphaFoldDB" id="A0A6G0J9C3"/>
<proteinExistence type="predicted"/>
<feature type="region of interest" description="Disordered" evidence="1">
    <location>
        <begin position="151"/>
        <end position="196"/>
    </location>
</feature>
<evidence type="ECO:0000313" key="2">
    <source>
        <dbReference type="EMBL" id="KAE8300197.1"/>
    </source>
</evidence>
<keyword evidence="3" id="KW-1185">Reference proteome</keyword>